<dbReference type="SMART" id="SM00905">
    <property type="entry name" value="FolB"/>
    <property type="match status" value="1"/>
</dbReference>
<keyword evidence="4 7" id="KW-0289">Folate biosynthesis</keyword>
<dbReference type="Pfam" id="PF02152">
    <property type="entry name" value="FolB"/>
    <property type="match status" value="1"/>
</dbReference>
<dbReference type="InterPro" id="IPR043133">
    <property type="entry name" value="GTP-CH-I_C/QueF"/>
</dbReference>
<proteinExistence type="inferred from homology"/>
<dbReference type="InterPro" id="IPR006157">
    <property type="entry name" value="FolB_dom"/>
</dbReference>
<evidence type="ECO:0000313" key="9">
    <source>
        <dbReference type="EMBL" id="EOH87305.1"/>
    </source>
</evidence>
<dbReference type="SUPFAM" id="SSF55620">
    <property type="entry name" value="Tetrahydrobiopterin biosynthesis enzymes-like"/>
    <property type="match status" value="1"/>
</dbReference>
<evidence type="ECO:0000313" key="10">
    <source>
        <dbReference type="Proteomes" id="UP000013782"/>
    </source>
</evidence>
<dbReference type="GO" id="GO:0046654">
    <property type="term" value="P:tetrahydrofolate biosynthetic process"/>
    <property type="evidence" value="ECO:0007669"/>
    <property type="project" value="UniProtKB-UniRule"/>
</dbReference>
<comment type="catalytic activity">
    <reaction evidence="1 7">
        <text>7,8-dihydroneopterin = 6-hydroxymethyl-7,8-dihydropterin + glycolaldehyde</text>
        <dbReference type="Rhea" id="RHEA:10540"/>
        <dbReference type="ChEBI" id="CHEBI:17001"/>
        <dbReference type="ChEBI" id="CHEBI:17071"/>
        <dbReference type="ChEBI" id="CHEBI:44841"/>
        <dbReference type="EC" id="4.1.2.25"/>
    </reaction>
</comment>
<name>R2RVG0_9ENTE</name>
<dbReference type="GO" id="GO:0004150">
    <property type="term" value="F:dihydroneopterin aldolase activity"/>
    <property type="evidence" value="ECO:0007669"/>
    <property type="project" value="UniProtKB-UniRule"/>
</dbReference>
<evidence type="ECO:0000256" key="3">
    <source>
        <dbReference type="ARBA" id="ARBA00005708"/>
    </source>
</evidence>
<feature type="domain" description="Dihydroneopterin aldolase/epimerase" evidence="8">
    <location>
        <begin position="4"/>
        <end position="118"/>
    </location>
</feature>
<dbReference type="NCBIfam" id="TIGR00525">
    <property type="entry name" value="folB"/>
    <property type="match status" value="1"/>
</dbReference>
<comment type="caution">
    <text evidence="9">The sequence shown here is derived from an EMBL/GenBank/DDBJ whole genome shotgun (WGS) entry which is preliminary data.</text>
</comment>
<dbReference type="RefSeq" id="WP_010759820.1">
    <property type="nucleotide sequence ID" value="NZ_ASWD01000003.1"/>
</dbReference>
<dbReference type="eggNOG" id="COG1539">
    <property type="taxonomic scope" value="Bacteria"/>
</dbReference>
<evidence type="ECO:0000256" key="7">
    <source>
        <dbReference type="RuleBase" id="RU362079"/>
    </source>
</evidence>
<evidence type="ECO:0000256" key="2">
    <source>
        <dbReference type="ARBA" id="ARBA00005013"/>
    </source>
</evidence>
<keyword evidence="5 7" id="KW-0456">Lyase</keyword>
<evidence type="ECO:0000256" key="6">
    <source>
        <dbReference type="ARBA" id="ARBA00037702"/>
    </source>
</evidence>
<evidence type="ECO:0000256" key="1">
    <source>
        <dbReference type="ARBA" id="ARBA00001353"/>
    </source>
</evidence>
<evidence type="ECO:0000259" key="8">
    <source>
        <dbReference type="SMART" id="SM00905"/>
    </source>
</evidence>
<dbReference type="InterPro" id="IPR006156">
    <property type="entry name" value="Dihydroneopterin_aldolase"/>
</dbReference>
<organism evidence="9 10">
    <name type="scientific">Enterococcus pallens ATCC BAA-351</name>
    <dbReference type="NCBI Taxonomy" id="1158607"/>
    <lineage>
        <taxon>Bacteria</taxon>
        <taxon>Bacillati</taxon>
        <taxon>Bacillota</taxon>
        <taxon>Bacilli</taxon>
        <taxon>Lactobacillales</taxon>
        <taxon>Enterococcaceae</taxon>
        <taxon>Enterococcus</taxon>
    </lineage>
</organism>
<dbReference type="OrthoDB" id="9803748at2"/>
<dbReference type="GO" id="GO:0005737">
    <property type="term" value="C:cytoplasm"/>
    <property type="evidence" value="ECO:0007669"/>
    <property type="project" value="TreeGrafter"/>
</dbReference>
<dbReference type="PATRIC" id="fig|1158607.3.peg.4873"/>
<dbReference type="HOGENOM" id="CLU_112632_1_4_9"/>
<comment type="similarity">
    <text evidence="3 7">Belongs to the DHNA family.</text>
</comment>
<dbReference type="NCBIfam" id="TIGR00526">
    <property type="entry name" value="folB_dom"/>
    <property type="match status" value="1"/>
</dbReference>
<keyword evidence="10" id="KW-1185">Reference proteome</keyword>
<comment type="function">
    <text evidence="6 7">Catalyzes the conversion of 7,8-dihydroneopterin to 6-hydroxymethyl-7,8-dihydropterin.</text>
</comment>
<dbReference type="UniPathway" id="UPA00077">
    <property type="reaction ID" value="UER00154"/>
</dbReference>
<dbReference type="GO" id="GO:0046656">
    <property type="term" value="P:folic acid biosynthetic process"/>
    <property type="evidence" value="ECO:0007669"/>
    <property type="project" value="UniProtKB-UniRule"/>
</dbReference>
<dbReference type="STRING" id="160454.RV10_GL003011"/>
<evidence type="ECO:0000256" key="5">
    <source>
        <dbReference type="ARBA" id="ARBA00023239"/>
    </source>
</evidence>
<accession>R2RVG0</accession>
<gene>
    <name evidence="9" type="ORF">UAU_04888</name>
</gene>
<dbReference type="EC" id="4.1.2.25" evidence="7"/>
<dbReference type="EMBL" id="AJAQ01000047">
    <property type="protein sequence ID" value="EOH87305.1"/>
    <property type="molecule type" value="Genomic_DNA"/>
</dbReference>
<reference evidence="9 10" key="1">
    <citation type="submission" date="2013-02" db="EMBL/GenBank/DDBJ databases">
        <title>The Genome Sequence of Enterococcus pallens BAA-351.</title>
        <authorList>
            <consortium name="The Broad Institute Genome Sequencing Platform"/>
            <consortium name="The Broad Institute Genome Sequencing Center for Infectious Disease"/>
            <person name="Earl A.M."/>
            <person name="Gilmore M.S."/>
            <person name="Lebreton F."/>
            <person name="Walker B."/>
            <person name="Young S.K."/>
            <person name="Zeng Q."/>
            <person name="Gargeya S."/>
            <person name="Fitzgerald M."/>
            <person name="Haas B."/>
            <person name="Abouelleil A."/>
            <person name="Alvarado L."/>
            <person name="Arachchi H.M."/>
            <person name="Berlin A.M."/>
            <person name="Chapman S.B."/>
            <person name="Dewar J."/>
            <person name="Goldberg J."/>
            <person name="Griggs A."/>
            <person name="Gujja S."/>
            <person name="Hansen M."/>
            <person name="Howarth C."/>
            <person name="Imamovic A."/>
            <person name="Larimer J."/>
            <person name="McCowan C."/>
            <person name="Murphy C."/>
            <person name="Neiman D."/>
            <person name="Pearson M."/>
            <person name="Priest M."/>
            <person name="Roberts A."/>
            <person name="Saif S."/>
            <person name="Shea T."/>
            <person name="Sisk P."/>
            <person name="Sykes S."/>
            <person name="Wortman J."/>
            <person name="Nusbaum C."/>
            <person name="Birren B."/>
        </authorList>
    </citation>
    <scope>NUCLEOTIDE SEQUENCE [LARGE SCALE GENOMIC DNA]</scope>
    <source>
        <strain evidence="9 10">ATCC BAA-351</strain>
    </source>
</reference>
<comment type="pathway">
    <text evidence="2 7">Cofactor biosynthesis; tetrahydrofolate biosynthesis; 2-amino-4-hydroxy-6-hydroxymethyl-7,8-dihydropteridine diphosphate from 7,8-dihydroneopterin triphosphate: step 3/4.</text>
</comment>
<dbReference type="Proteomes" id="UP000013782">
    <property type="component" value="Unassembled WGS sequence"/>
</dbReference>
<dbReference type="Gene3D" id="3.30.1130.10">
    <property type="match status" value="1"/>
</dbReference>
<dbReference type="PANTHER" id="PTHR42844">
    <property type="entry name" value="DIHYDRONEOPTERIN ALDOLASE 1-RELATED"/>
    <property type="match status" value="1"/>
</dbReference>
<dbReference type="AlphaFoldDB" id="R2RVG0"/>
<protein>
    <recommendedName>
        <fullName evidence="7">7,8-dihydroneopterin aldolase</fullName>
        <ecNumber evidence="7">4.1.2.25</ecNumber>
    </recommendedName>
</protein>
<dbReference type="PANTHER" id="PTHR42844:SF1">
    <property type="entry name" value="DIHYDRONEOPTERIN ALDOLASE 1-RELATED"/>
    <property type="match status" value="1"/>
</dbReference>
<sequence length="123" mass="14045">MGKIRINNLKFYTKNGVLKEERILGQQLEVDVELTLDLTKAGKTDNVADTVNYAEVNNQIAERLENESFNLIESAASAILDDIEHLHAAKLQKALVRIRKYSVPMPGIFDNIEIEMEREFNKK</sequence>
<evidence type="ECO:0000256" key="4">
    <source>
        <dbReference type="ARBA" id="ARBA00022909"/>
    </source>
</evidence>